<reference evidence="2" key="1">
    <citation type="submission" date="2017-11" db="EMBL/GenBank/DDBJ databases">
        <title>Complete Genome Sequence of Kyrpidia sp. Strain EA-1, a thermophilic, hydrogen-oxidizing Bacterium, isolated from the Azores.</title>
        <authorList>
            <person name="Reiner J.E."/>
            <person name="Lapp C.J."/>
            <person name="Bunk B."/>
            <person name="Gescher J."/>
        </authorList>
    </citation>
    <scope>NUCLEOTIDE SEQUENCE [LARGE SCALE GENOMIC DNA]</scope>
    <source>
        <strain evidence="2">EA-1</strain>
    </source>
</reference>
<evidence type="ECO:0000313" key="1">
    <source>
        <dbReference type="EMBL" id="ATY85464.1"/>
    </source>
</evidence>
<name>A0A2K8N805_9BACL</name>
<dbReference type="InterPro" id="IPR044855">
    <property type="entry name" value="CoA-Trfase_III_dom3_sf"/>
</dbReference>
<keyword evidence="1" id="KW-0808">Transferase</keyword>
<dbReference type="EMBL" id="CP024955">
    <property type="protein sequence ID" value="ATY85464.1"/>
    <property type="molecule type" value="Genomic_DNA"/>
</dbReference>
<dbReference type="PANTHER" id="PTHR48228:SF5">
    <property type="entry name" value="ALPHA-METHYLACYL-COA RACEMASE"/>
    <property type="match status" value="1"/>
</dbReference>
<dbReference type="InterPro" id="IPR023606">
    <property type="entry name" value="CoA-Trfase_III_dom_1_sf"/>
</dbReference>
<protein>
    <submittedName>
        <fullName evidence="1">CoA transferase</fullName>
    </submittedName>
</protein>
<dbReference type="Proteomes" id="UP000231932">
    <property type="component" value="Chromosome"/>
</dbReference>
<gene>
    <name evidence="1" type="ORF">CVV65_11440</name>
</gene>
<dbReference type="InterPro" id="IPR003673">
    <property type="entry name" value="CoA-Trfase_fam_III"/>
</dbReference>
<dbReference type="Pfam" id="PF02515">
    <property type="entry name" value="CoA_transf_3"/>
    <property type="match status" value="1"/>
</dbReference>
<dbReference type="PANTHER" id="PTHR48228">
    <property type="entry name" value="SUCCINYL-COA--D-CITRAMALATE COA-TRANSFERASE"/>
    <property type="match status" value="1"/>
</dbReference>
<evidence type="ECO:0000313" key="2">
    <source>
        <dbReference type="Proteomes" id="UP000231932"/>
    </source>
</evidence>
<sequence length="392" mass="42612">MAGGTAIKRCFISIITSWAAGGSVGRRVKSDAGVGDSKTRRLGHVDGTKPLAGLRIVDFSRLLPGPFGTWRLAQLGAEVLKVEDVRGGDPMRLFGPPYDAVNRGKQSVALDLREETGRRQALALIRAADVCIESYRPGVMKAMGLDEPSVRPLNPRLIYCSVTGYGQEGPWADLAGHDINYLSVTGVTAVTGVAIGDEEHLAVPGITVADYAGGVAVVEAVLAALWRRERTGQGAYLDVAMQDMLLSFQAVNGALARAGVPTGPEKQELNGGVVCYHLYRAKDGWVSLGALEQKFWDRFCQGVGRPQWRDKSRSPACSENPVYREMVELFRSRPRDEWATLGEQWDCCLMPVLTVPEVVERFSDHPAFRPGKGPALGEHTWPWVREALASAD</sequence>
<dbReference type="SUPFAM" id="SSF89796">
    <property type="entry name" value="CoA-transferase family III (CaiB/BaiF)"/>
    <property type="match status" value="1"/>
</dbReference>
<dbReference type="Gene3D" id="3.30.1540.10">
    <property type="entry name" value="formyl-coa transferase, domain 3"/>
    <property type="match status" value="1"/>
</dbReference>
<dbReference type="InterPro" id="IPR050509">
    <property type="entry name" value="CoA-transferase_III"/>
</dbReference>
<proteinExistence type="predicted"/>
<dbReference type="AlphaFoldDB" id="A0A2K8N805"/>
<organism evidence="1 2">
    <name type="scientific">Kyrpidia spormannii</name>
    <dbReference type="NCBI Taxonomy" id="2055160"/>
    <lineage>
        <taxon>Bacteria</taxon>
        <taxon>Bacillati</taxon>
        <taxon>Bacillota</taxon>
        <taxon>Bacilli</taxon>
        <taxon>Bacillales</taxon>
        <taxon>Alicyclobacillaceae</taxon>
        <taxon>Kyrpidia</taxon>
    </lineage>
</organism>
<dbReference type="KEGG" id="kyr:CVV65_11440"/>
<dbReference type="Gene3D" id="3.40.50.10540">
    <property type="entry name" value="Crotonobetainyl-coa:carnitine coa-transferase, domain 1"/>
    <property type="match status" value="1"/>
</dbReference>
<accession>A0A2K8N805</accession>
<keyword evidence="2" id="KW-1185">Reference proteome</keyword>
<dbReference type="GO" id="GO:0016740">
    <property type="term" value="F:transferase activity"/>
    <property type="evidence" value="ECO:0007669"/>
    <property type="project" value="UniProtKB-KW"/>
</dbReference>